<keyword evidence="2 4" id="KW-0442">Lipid degradation</keyword>
<dbReference type="PROSITE" id="PS51257">
    <property type="entry name" value="PROKAR_LIPOPROTEIN"/>
    <property type="match status" value="1"/>
</dbReference>
<gene>
    <name evidence="7" type="ORF">MUB52_22585</name>
</gene>
<reference evidence="7 8" key="1">
    <citation type="submission" date="2022-04" db="EMBL/GenBank/DDBJ databases">
        <title>Roseobacter sp. WL0113 is a bacterium isolated from neritic sediment.</title>
        <authorList>
            <person name="Wang L."/>
            <person name="He W."/>
            <person name="Zhang D.-F."/>
        </authorList>
    </citation>
    <scope>NUCLEOTIDE SEQUENCE [LARGE SCALE GENOMIC DNA]</scope>
    <source>
        <strain evidence="7 8">WL0113</strain>
    </source>
</reference>
<comment type="caution">
    <text evidence="7">The sequence shown here is derived from an EMBL/GenBank/DDBJ whole genome shotgun (WGS) entry which is preliminary data.</text>
</comment>
<evidence type="ECO:0000256" key="4">
    <source>
        <dbReference type="PROSITE-ProRule" id="PRU01161"/>
    </source>
</evidence>
<feature type="short sequence motif" description="GXGXXG" evidence="4">
    <location>
        <begin position="73"/>
        <end position="78"/>
    </location>
</feature>
<evidence type="ECO:0000256" key="2">
    <source>
        <dbReference type="ARBA" id="ARBA00022963"/>
    </source>
</evidence>
<evidence type="ECO:0000256" key="3">
    <source>
        <dbReference type="ARBA" id="ARBA00023098"/>
    </source>
</evidence>
<keyword evidence="1 4" id="KW-0378">Hydrolase</keyword>
<feature type="domain" description="PNPLA" evidence="6">
    <location>
        <begin position="69"/>
        <end position="260"/>
    </location>
</feature>
<evidence type="ECO:0000256" key="1">
    <source>
        <dbReference type="ARBA" id="ARBA00022801"/>
    </source>
</evidence>
<feature type="short sequence motif" description="GXSXG" evidence="4">
    <location>
        <begin position="102"/>
        <end position="106"/>
    </location>
</feature>
<dbReference type="InterPro" id="IPR050301">
    <property type="entry name" value="NTE"/>
</dbReference>
<organism evidence="7 8">
    <name type="scientific">Roseobacter sinensis</name>
    <dbReference type="NCBI Taxonomy" id="2931391"/>
    <lineage>
        <taxon>Bacteria</taxon>
        <taxon>Pseudomonadati</taxon>
        <taxon>Pseudomonadota</taxon>
        <taxon>Alphaproteobacteria</taxon>
        <taxon>Rhodobacterales</taxon>
        <taxon>Roseobacteraceae</taxon>
        <taxon>Roseobacter</taxon>
    </lineage>
</organism>
<feature type="active site" description="Nucleophile" evidence="4">
    <location>
        <position position="104"/>
    </location>
</feature>
<dbReference type="PROSITE" id="PS51635">
    <property type="entry name" value="PNPLA"/>
    <property type="match status" value="1"/>
</dbReference>
<protein>
    <submittedName>
        <fullName evidence="7">Patatin-like phospholipase family protein</fullName>
    </submittedName>
</protein>
<feature type="chain" id="PRO_5046861498" evidence="5">
    <location>
        <begin position="20"/>
        <end position="368"/>
    </location>
</feature>
<feature type="signal peptide" evidence="5">
    <location>
        <begin position="1"/>
        <end position="19"/>
    </location>
</feature>
<dbReference type="InterPro" id="IPR006311">
    <property type="entry name" value="TAT_signal"/>
</dbReference>
<dbReference type="SUPFAM" id="SSF52151">
    <property type="entry name" value="FabD/lysophospholipase-like"/>
    <property type="match status" value="1"/>
</dbReference>
<feature type="short sequence motif" description="DGA/G" evidence="4">
    <location>
        <begin position="244"/>
        <end position="246"/>
    </location>
</feature>
<sequence>MTNDIARRMFLFSGAAALAGCAAPDLAPAIRPSGKPDLLASIRFAAEAPPDIWTSHLNVAAMRNAPNVLALSGGGEDGAFGAGALNGWSAAGGRPDFDLVTGISTGALIAPFAFLGSDHDPTLRQIFTQHDAADIMRFRGLSGFLDDALYSTAPLQELLEFYVSNDVVTDVAARHAAGARLFVVTSNLEANRAVVWNMGEIAGLGQADLFRGIMRASSALPGLFPPVNLRLAAADGAYTETHVDGGLHMQMLAVPTAAFDAGPIRRSGGHLYLIINNTLYPAPQAVPRTTVGVSQHALTTMVRSSAVQTVSTAQLFARQGGLDLSVASIDPSSGIVFDTSERFSQTYMRSLFAHGFQRALGSGLITNR</sequence>
<keyword evidence="8" id="KW-1185">Reference proteome</keyword>
<feature type="active site" description="Proton acceptor" evidence="4">
    <location>
        <position position="244"/>
    </location>
</feature>
<evidence type="ECO:0000256" key="5">
    <source>
        <dbReference type="SAM" id="SignalP"/>
    </source>
</evidence>
<dbReference type="RefSeq" id="WP_263846433.1">
    <property type="nucleotide sequence ID" value="NZ_JALIEB010000032.1"/>
</dbReference>
<accession>A0ABT3BKX9</accession>
<name>A0ABT3BKX9_9RHOB</name>
<dbReference type="Proteomes" id="UP001208690">
    <property type="component" value="Unassembled WGS sequence"/>
</dbReference>
<dbReference type="PANTHER" id="PTHR14226:SF74">
    <property type="entry name" value="BLR4684 PROTEIN"/>
    <property type="match status" value="1"/>
</dbReference>
<evidence type="ECO:0000313" key="8">
    <source>
        <dbReference type="Proteomes" id="UP001208690"/>
    </source>
</evidence>
<dbReference type="InterPro" id="IPR016035">
    <property type="entry name" value="Acyl_Trfase/lysoPLipase"/>
</dbReference>
<dbReference type="EMBL" id="JALIEB010000032">
    <property type="protein sequence ID" value="MCV3274228.1"/>
    <property type="molecule type" value="Genomic_DNA"/>
</dbReference>
<proteinExistence type="predicted"/>
<evidence type="ECO:0000313" key="7">
    <source>
        <dbReference type="EMBL" id="MCV3274228.1"/>
    </source>
</evidence>
<dbReference type="PROSITE" id="PS51318">
    <property type="entry name" value="TAT"/>
    <property type="match status" value="1"/>
</dbReference>
<dbReference type="PANTHER" id="PTHR14226">
    <property type="entry name" value="NEUROPATHY TARGET ESTERASE/SWISS CHEESE D.MELANOGASTER"/>
    <property type="match status" value="1"/>
</dbReference>
<keyword evidence="3 4" id="KW-0443">Lipid metabolism</keyword>
<keyword evidence="5" id="KW-0732">Signal</keyword>
<dbReference type="Pfam" id="PF01734">
    <property type="entry name" value="Patatin"/>
    <property type="match status" value="1"/>
</dbReference>
<dbReference type="Gene3D" id="3.40.1090.10">
    <property type="entry name" value="Cytosolic phospholipase A2 catalytic domain"/>
    <property type="match status" value="1"/>
</dbReference>
<dbReference type="InterPro" id="IPR002641">
    <property type="entry name" value="PNPLA_dom"/>
</dbReference>
<evidence type="ECO:0000259" key="6">
    <source>
        <dbReference type="PROSITE" id="PS51635"/>
    </source>
</evidence>